<dbReference type="OrthoDB" id="10265389at2759"/>
<reference evidence="4" key="1">
    <citation type="submission" date="2016-06" db="UniProtKB">
        <authorList>
            <consortium name="WormBaseParasite"/>
        </authorList>
    </citation>
    <scope>IDENTIFICATION</scope>
</reference>
<dbReference type="WBParaSite" id="SBAD_0001067801-mRNA-1">
    <property type="protein sequence ID" value="SBAD_0001067801-mRNA-1"/>
    <property type="gene ID" value="SBAD_0001067801"/>
</dbReference>
<evidence type="ECO:0000313" key="4">
    <source>
        <dbReference type="WBParaSite" id="SBAD_0001067801-mRNA-1"/>
    </source>
</evidence>
<gene>
    <name evidence="2" type="ORF">SBAD_LOCUS10316</name>
</gene>
<keyword evidence="3" id="KW-1185">Reference proteome</keyword>
<reference evidence="2 3" key="2">
    <citation type="submission" date="2018-11" db="EMBL/GenBank/DDBJ databases">
        <authorList>
            <consortium name="Pathogen Informatics"/>
        </authorList>
    </citation>
    <scope>NUCLEOTIDE SEQUENCE [LARGE SCALE GENOMIC DNA]</scope>
</reference>
<dbReference type="EMBL" id="UZAM01013906">
    <property type="protein sequence ID" value="VDP30781.1"/>
    <property type="molecule type" value="Genomic_DNA"/>
</dbReference>
<proteinExistence type="predicted"/>
<name>A0A183J366_9BILA</name>
<accession>A0A183J366</accession>
<evidence type="ECO:0000313" key="2">
    <source>
        <dbReference type="EMBL" id="VDP30781.1"/>
    </source>
</evidence>
<feature type="region of interest" description="Disordered" evidence="1">
    <location>
        <begin position="52"/>
        <end position="76"/>
    </location>
</feature>
<organism evidence="4">
    <name type="scientific">Soboliphyme baturini</name>
    <dbReference type="NCBI Taxonomy" id="241478"/>
    <lineage>
        <taxon>Eukaryota</taxon>
        <taxon>Metazoa</taxon>
        <taxon>Ecdysozoa</taxon>
        <taxon>Nematoda</taxon>
        <taxon>Enoplea</taxon>
        <taxon>Dorylaimia</taxon>
        <taxon>Dioctophymatida</taxon>
        <taxon>Dioctophymatoidea</taxon>
        <taxon>Soboliphymatidae</taxon>
        <taxon>Soboliphyme</taxon>
    </lineage>
</organism>
<dbReference type="Proteomes" id="UP000270296">
    <property type="component" value="Unassembled WGS sequence"/>
</dbReference>
<evidence type="ECO:0000313" key="3">
    <source>
        <dbReference type="Proteomes" id="UP000270296"/>
    </source>
</evidence>
<dbReference type="AlphaFoldDB" id="A0A183J366"/>
<sequence>MCKSVLTGDPPAAFDQLSLKMVRFRPPLSVMENDIVFIDPLEIDHLLPMWDDEPPDLEIGQQSQSELAPSASPTTIQEVSEIAESVQLLSKAFEMALSNQQQQMLIDEIKKDGHLLQSVDLRPSKVSQATKNNAFCPLDCNRGQCHVSEK</sequence>
<evidence type="ECO:0000256" key="1">
    <source>
        <dbReference type="SAM" id="MobiDB-lite"/>
    </source>
</evidence>
<feature type="compositionally biased region" description="Polar residues" evidence="1">
    <location>
        <begin position="60"/>
        <end position="76"/>
    </location>
</feature>
<protein>
    <submittedName>
        <fullName evidence="4">Rad21_Rec8 domain-containing protein</fullName>
    </submittedName>
</protein>